<dbReference type="InterPro" id="IPR043198">
    <property type="entry name" value="Cyclin/Ssn8"/>
</dbReference>
<gene>
    <name evidence="4" type="ORF">OC842_005250</name>
</gene>
<feature type="compositionally biased region" description="Low complexity" evidence="2">
    <location>
        <begin position="593"/>
        <end position="609"/>
    </location>
</feature>
<feature type="compositionally biased region" description="Acidic residues" evidence="2">
    <location>
        <begin position="749"/>
        <end position="762"/>
    </location>
</feature>
<dbReference type="EMBL" id="JAPDMQ010000361">
    <property type="protein sequence ID" value="KAK0526252.1"/>
    <property type="molecule type" value="Genomic_DNA"/>
</dbReference>
<feature type="compositionally biased region" description="Polar residues" evidence="2">
    <location>
        <begin position="704"/>
        <end position="716"/>
    </location>
</feature>
<proteinExistence type="inferred from homology"/>
<dbReference type="Pfam" id="PF00134">
    <property type="entry name" value="Cyclin_N"/>
    <property type="match status" value="1"/>
</dbReference>
<keyword evidence="5" id="KW-1185">Reference proteome</keyword>
<feature type="region of interest" description="Disordered" evidence="2">
    <location>
        <begin position="479"/>
        <end position="762"/>
    </location>
</feature>
<feature type="compositionally biased region" description="Low complexity" evidence="2">
    <location>
        <begin position="504"/>
        <end position="516"/>
    </location>
</feature>
<feature type="compositionally biased region" description="Polar residues" evidence="2">
    <location>
        <begin position="36"/>
        <end position="53"/>
    </location>
</feature>
<organism evidence="4 5">
    <name type="scientific">Tilletia horrida</name>
    <dbReference type="NCBI Taxonomy" id="155126"/>
    <lineage>
        <taxon>Eukaryota</taxon>
        <taxon>Fungi</taxon>
        <taxon>Dikarya</taxon>
        <taxon>Basidiomycota</taxon>
        <taxon>Ustilaginomycotina</taxon>
        <taxon>Exobasidiomycetes</taxon>
        <taxon>Tilletiales</taxon>
        <taxon>Tilletiaceae</taxon>
        <taxon>Tilletia</taxon>
    </lineage>
</organism>
<dbReference type="GO" id="GO:0016538">
    <property type="term" value="F:cyclin-dependent protein serine/threonine kinase regulator activity"/>
    <property type="evidence" value="ECO:0007669"/>
    <property type="project" value="InterPro"/>
</dbReference>
<feature type="compositionally biased region" description="Basic and acidic residues" evidence="2">
    <location>
        <begin position="87"/>
        <end position="97"/>
    </location>
</feature>
<dbReference type="InterPro" id="IPR036915">
    <property type="entry name" value="Cyclin-like_sf"/>
</dbReference>
<dbReference type="GO" id="GO:0006357">
    <property type="term" value="P:regulation of transcription by RNA polymerase II"/>
    <property type="evidence" value="ECO:0007669"/>
    <property type="project" value="InterPro"/>
</dbReference>
<comment type="similarity">
    <text evidence="1">Belongs to the cyclin family.</text>
</comment>
<comment type="caution">
    <text evidence="4">The sequence shown here is derived from an EMBL/GenBank/DDBJ whole genome shotgun (WGS) entry which is preliminary data.</text>
</comment>
<evidence type="ECO:0000313" key="4">
    <source>
        <dbReference type="EMBL" id="KAK0526252.1"/>
    </source>
</evidence>
<dbReference type="Gene3D" id="1.10.472.10">
    <property type="entry name" value="Cyclin-like"/>
    <property type="match status" value="1"/>
</dbReference>
<feature type="compositionally biased region" description="Low complexity" evidence="2">
    <location>
        <begin position="26"/>
        <end position="35"/>
    </location>
</feature>
<feature type="compositionally biased region" description="Low complexity" evidence="2">
    <location>
        <begin position="139"/>
        <end position="162"/>
    </location>
</feature>
<dbReference type="InterPro" id="IPR006671">
    <property type="entry name" value="Cyclin_N"/>
</dbReference>
<dbReference type="SUPFAM" id="SSF47954">
    <property type="entry name" value="Cyclin-like"/>
    <property type="match status" value="1"/>
</dbReference>
<accession>A0AAN6G8B3</accession>
<evidence type="ECO:0000256" key="1">
    <source>
        <dbReference type="RuleBase" id="RU000383"/>
    </source>
</evidence>
<feature type="region of interest" description="Disordered" evidence="2">
    <location>
        <begin position="129"/>
        <end position="176"/>
    </location>
</feature>
<feature type="compositionally biased region" description="Basic and acidic residues" evidence="2">
    <location>
        <begin position="631"/>
        <end position="642"/>
    </location>
</feature>
<feature type="compositionally biased region" description="Low complexity" evidence="2">
    <location>
        <begin position="536"/>
        <end position="552"/>
    </location>
</feature>
<dbReference type="Proteomes" id="UP001176521">
    <property type="component" value="Unassembled WGS sequence"/>
</dbReference>
<feature type="region of interest" description="Disordered" evidence="2">
    <location>
        <begin position="15"/>
        <end position="113"/>
    </location>
</feature>
<feature type="compositionally biased region" description="Low complexity" evidence="2">
    <location>
        <begin position="68"/>
        <end position="85"/>
    </location>
</feature>
<dbReference type="PANTHER" id="PTHR10026">
    <property type="entry name" value="CYCLIN"/>
    <property type="match status" value="1"/>
</dbReference>
<protein>
    <recommendedName>
        <fullName evidence="3">Cyclin-like domain-containing protein</fullName>
    </recommendedName>
</protein>
<evidence type="ECO:0000256" key="2">
    <source>
        <dbReference type="SAM" id="MobiDB-lite"/>
    </source>
</evidence>
<feature type="compositionally biased region" description="Polar residues" evidence="2">
    <location>
        <begin position="615"/>
        <end position="629"/>
    </location>
</feature>
<evidence type="ECO:0000259" key="3">
    <source>
        <dbReference type="SMART" id="SM00385"/>
    </source>
</evidence>
<dbReference type="AlphaFoldDB" id="A0AAN6G8B3"/>
<feature type="compositionally biased region" description="Pro residues" evidence="2">
    <location>
        <begin position="565"/>
        <end position="585"/>
    </location>
</feature>
<dbReference type="SMART" id="SM00385">
    <property type="entry name" value="CYCLIN"/>
    <property type="match status" value="1"/>
</dbReference>
<name>A0AAN6G8B3_9BASI</name>
<reference evidence="4" key="1">
    <citation type="journal article" date="2023" name="PhytoFront">
        <title>Draft Genome Resources of Seven Strains of Tilletia horrida, Causal Agent of Kernel Smut of Rice.</title>
        <authorList>
            <person name="Khanal S."/>
            <person name="Antony Babu S."/>
            <person name="Zhou X.G."/>
        </authorList>
    </citation>
    <scope>NUCLEOTIDE SEQUENCE</scope>
    <source>
        <strain evidence="4">TX3</strain>
    </source>
</reference>
<dbReference type="InterPro" id="IPR013763">
    <property type="entry name" value="Cyclin-like_dom"/>
</dbReference>
<evidence type="ECO:0000313" key="5">
    <source>
        <dbReference type="Proteomes" id="UP001176521"/>
    </source>
</evidence>
<keyword evidence="1" id="KW-0195">Cyclin</keyword>
<feature type="compositionally biased region" description="Polar residues" evidence="2">
    <location>
        <begin position="726"/>
        <end position="737"/>
    </location>
</feature>
<feature type="domain" description="Cyclin-like" evidence="3">
    <location>
        <begin position="230"/>
        <end position="341"/>
    </location>
</feature>
<sequence>MKVLSVRWPWIAAAMDIDPVSPPPSSAAADAGTAPTQRLSSSTTPGPFQNGHNSKAGDAGSSNSRSTSGGAEAAAAVPGAQPASAIKVEDDAGDVKVEGANGGAQLPSTQPRLADEADDDIVMVSESKATPVARGAGGSAAARNGNSTGSGSTSASASGSRSKVSTVKEDEDTERAAAEEVLARAPLEEEVPQEEIQWMWTAQEWDDWTPSRAAGLDKGQERLNRYAGVKFIFQMAERLQMYGHVLHTASVYFHRFFLRKAMKTSLSETGTGYDYNEIAAACVFLACKNEEQHRKLGQIIETAIGVSNFNSGGRSPLGQNTPENFRRWRDTIIAFEDELFPALCADLVIDQPIAMFIEACQIFGLGREQVYSGIQMLHDINRDIYCQLFEAVVQAAAVFYLVHLTCAADWNEYIIPDELLGEGEPNRGQEQIWRVIFFSELEEVKECAEAIRQFYLWREATVEKSVIELAALRNRNGQATSSFAGMSDSPRRPGSSAAGTSISGQLHPPGQQHPQQSYATASPLPKANGHRHSTHHNASSSSSAYTPDLSSSVYGDVPRAGSTAPQPPPPPAQQAPPLPPPPPPQEAEGRSFTSAAPSNSTSASQPNAQDKWKPISSQSRFHQQQQTGGSRYDDEQRQRDHTANSSVLLSPEMPGASEEGGYAGLDGYQMESPKLDQEDEEEEGEHGPSGQHQRSHGGGGGQSAHATSGEARSSASMRWAAEPSAHQPTTTSSSLANMSGLESPVMPVDNDDEEEGAVNDDV</sequence>